<sequence length="86" mass="9414">MDDPAIAFGVVLRALRKEAGLSQEQLGLEAGVERNYVSLIERGINQPSIRVIFKLCAALDVRASSVIEAVEKQLESSTSKVTSKRR</sequence>
<proteinExistence type="predicted"/>
<dbReference type="InterPro" id="IPR050807">
    <property type="entry name" value="TransReg_Diox_bact_type"/>
</dbReference>
<dbReference type="InterPro" id="IPR001387">
    <property type="entry name" value="Cro/C1-type_HTH"/>
</dbReference>
<evidence type="ECO:0000256" key="1">
    <source>
        <dbReference type="ARBA" id="ARBA00023125"/>
    </source>
</evidence>
<dbReference type="InterPro" id="IPR010982">
    <property type="entry name" value="Lambda_DNA-bd_dom_sf"/>
</dbReference>
<dbReference type="SMART" id="SM00530">
    <property type="entry name" value="HTH_XRE"/>
    <property type="match status" value="1"/>
</dbReference>
<evidence type="ECO:0000259" key="2">
    <source>
        <dbReference type="PROSITE" id="PS50943"/>
    </source>
</evidence>
<dbReference type="PANTHER" id="PTHR46797:SF1">
    <property type="entry name" value="METHYLPHOSPHONATE SYNTHASE"/>
    <property type="match status" value="1"/>
</dbReference>
<gene>
    <name evidence="3" type="ORF">L1274_006480</name>
</gene>
<dbReference type="Pfam" id="PF01381">
    <property type="entry name" value="HTH_3"/>
    <property type="match status" value="1"/>
</dbReference>
<name>A0ABT1GWQ3_9BURK</name>
<dbReference type="Proteomes" id="UP001162889">
    <property type="component" value="Unassembled WGS sequence"/>
</dbReference>
<reference evidence="3" key="1">
    <citation type="submission" date="2022-03" db="EMBL/GenBank/DDBJ databases">
        <title>Genome Encyclopedia of Bacteria and Archaea VI: Functional Genomics of Type Strains.</title>
        <authorList>
            <person name="Whitman W."/>
        </authorList>
    </citation>
    <scope>NUCLEOTIDE SEQUENCE</scope>
    <source>
        <strain evidence="3">HSC-15S17</strain>
    </source>
</reference>
<evidence type="ECO:0000313" key="4">
    <source>
        <dbReference type="Proteomes" id="UP001162889"/>
    </source>
</evidence>
<evidence type="ECO:0000313" key="3">
    <source>
        <dbReference type="EMBL" id="MCP2012709.1"/>
    </source>
</evidence>
<dbReference type="PROSITE" id="PS50943">
    <property type="entry name" value="HTH_CROC1"/>
    <property type="match status" value="1"/>
</dbReference>
<keyword evidence="4" id="KW-1185">Reference proteome</keyword>
<dbReference type="RefSeq" id="WP_175048165.1">
    <property type="nucleotide sequence ID" value="NZ_JAHTGR010000037.1"/>
</dbReference>
<keyword evidence="1" id="KW-0238">DNA-binding</keyword>
<dbReference type="EMBL" id="JALJZU010000027">
    <property type="protein sequence ID" value="MCP2012709.1"/>
    <property type="molecule type" value="Genomic_DNA"/>
</dbReference>
<dbReference type="SUPFAM" id="SSF47413">
    <property type="entry name" value="lambda repressor-like DNA-binding domains"/>
    <property type="match status" value="1"/>
</dbReference>
<dbReference type="PANTHER" id="PTHR46797">
    <property type="entry name" value="HTH-TYPE TRANSCRIPTIONAL REGULATOR"/>
    <property type="match status" value="1"/>
</dbReference>
<comment type="caution">
    <text evidence="3">The sequence shown here is derived from an EMBL/GenBank/DDBJ whole genome shotgun (WGS) entry which is preliminary data.</text>
</comment>
<protein>
    <submittedName>
        <fullName evidence="3">Transcriptional regulator with XRE-family HTH domain</fullName>
    </submittedName>
</protein>
<organism evidence="3 4">
    <name type="scientific">Duganella violaceipulchra</name>
    <dbReference type="NCBI Taxonomy" id="2849652"/>
    <lineage>
        <taxon>Bacteria</taxon>
        <taxon>Pseudomonadati</taxon>
        <taxon>Pseudomonadota</taxon>
        <taxon>Betaproteobacteria</taxon>
        <taxon>Burkholderiales</taxon>
        <taxon>Oxalobacteraceae</taxon>
        <taxon>Telluria group</taxon>
        <taxon>Duganella</taxon>
    </lineage>
</organism>
<dbReference type="CDD" id="cd00093">
    <property type="entry name" value="HTH_XRE"/>
    <property type="match status" value="1"/>
</dbReference>
<feature type="domain" description="HTH cro/C1-type" evidence="2">
    <location>
        <begin position="12"/>
        <end position="66"/>
    </location>
</feature>
<dbReference type="Gene3D" id="1.10.260.40">
    <property type="entry name" value="lambda repressor-like DNA-binding domains"/>
    <property type="match status" value="1"/>
</dbReference>
<accession>A0ABT1GWQ3</accession>